<evidence type="ECO:0000313" key="2">
    <source>
        <dbReference type="Proteomes" id="UP000012128"/>
    </source>
</evidence>
<dbReference type="Proteomes" id="UP000012128">
    <property type="component" value="Unassembled WGS sequence"/>
</dbReference>
<gene>
    <name evidence="1" type="ORF">LEP1GSC037_3772</name>
</gene>
<comment type="caution">
    <text evidence="1">The sequence shown here is derived from an EMBL/GenBank/DDBJ whole genome shotgun (WGS) entry which is preliminary data.</text>
</comment>
<dbReference type="EMBL" id="AFLW02000241">
    <property type="protein sequence ID" value="EMM79366.1"/>
    <property type="molecule type" value="Genomic_DNA"/>
</dbReference>
<sequence length="66" mass="7386">MLNESPLHFIGRILGTAGAKYKEGFKSGFGKRGESLGSLFQSAVEKFQKKNPFHLGFPRTQMKKIL</sequence>
<reference evidence="1 2" key="1">
    <citation type="submission" date="2013-01" db="EMBL/GenBank/DDBJ databases">
        <authorList>
            <person name="Harkins D.M."/>
            <person name="Durkin A.S."/>
            <person name="Brinkac L.M."/>
            <person name="Haft D.H."/>
            <person name="Selengut J.D."/>
            <person name="Sanka R."/>
            <person name="DePew J."/>
            <person name="Purushe J."/>
            <person name="Hospenthal D.R."/>
            <person name="Murray C.K."/>
            <person name="Pimentel G."/>
            <person name="Wasfy M."/>
            <person name="Parker T."/>
            <person name="Miller R.S."/>
            <person name="Vinetz J.M."/>
            <person name="Sutton G.G."/>
            <person name="Nierman W.C."/>
            <person name="Fouts D.E."/>
        </authorList>
    </citation>
    <scope>NUCLEOTIDE SEQUENCE [LARGE SCALE GENOMIC DNA]</scope>
    <source>
        <strain evidence="1 2">2006001854</strain>
    </source>
</reference>
<dbReference type="AlphaFoldDB" id="M6GK92"/>
<protein>
    <submittedName>
        <fullName evidence="1">Uncharacterized protein</fullName>
    </submittedName>
</protein>
<accession>M6GK92</accession>
<name>M6GK92_LEPIR</name>
<organism evidence="1 2">
    <name type="scientific">Leptospira interrogans str. 2006001854</name>
    <dbReference type="NCBI Taxonomy" id="1001590"/>
    <lineage>
        <taxon>Bacteria</taxon>
        <taxon>Pseudomonadati</taxon>
        <taxon>Spirochaetota</taxon>
        <taxon>Spirochaetia</taxon>
        <taxon>Leptospirales</taxon>
        <taxon>Leptospiraceae</taxon>
        <taxon>Leptospira</taxon>
    </lineage>
</organism>
<evidence type="ECO:0000313" key="1">
    <source>
        <dbReference type="EMBL" id="EMM79366.1"/>
    </source>
</evidence>
<proteinExistence type="predicted"/>